<comment type="caution">
    <text evidence="3">The sequence shown here is derived from an EMBL/GenBank/DDBJ whole genome shotgun (WGS) entry which is preliminary data.</text>
</comment>
<sequence>MPITLNNEAAIAGIGQTTFSKNSGVSELALASEAVRNCLDDAGLDPSEVDGLATFTLDSTDEVELARSVGLGDLTMFAKINYGGGAAVGLVQQACMAVATGAAKNVVVWRAMNGRSGQRMGQGVSGDIISSDLIHWSWYMSQGMLTPASWVALIGSHYMAEYGASSEDLAAIAIAQRNHALNNPVAAGYGKPITLDDYMNSKMVSDPLRVFDCCQETDGGVALLITTPERARDLKQKPVIIRAVSQASTRGQEQMTSFYRDDLLSLPEMELAAKRVYEMSGLTPKDIDATCLYDAFTVEVLMQLESFGFCGRGEAKDFIKGGALTSQGCLPNNTHGGLLSEAYIHGVNNLAEGARLIRGQSTNQPSKPINHVLVSSGVGVPTGAVIFGQDE</sequence>
<proteinExistence type="predicted"/>
<reference evidence="3" key="1">
    <citation type="submission" date="2021-12" db="EMBL/GenBank/DDBJ databases">
        <authorList>
            <person name="Rodrigo-Torres L."/>
            <person name="Arahal R. D."/>
            <person name="Lucena T."/>
        </authorList>
    </citation>
    <scope>NUCLEOTIDE SEQUENCE</scope>
    <source>
        <strain evidence="3">CECT 8267</strain>
    </source>
</reference>
<dbReference type="NCBIfam" id="NF005892">
    <property type="entry name" value="PRK07855.1"/>
    <property type="match status" value="1"/>
</dbReference>
<dbReference type="InterPro" id="IPR016039">
    <property type="entry name" value="Thiolase-like"/>
</dbReference>
<name>A0ABM9ACM3_9GAMM</name>
<evidence type="ECO:0000259" key="1">
    <source>
        <dbReference type="Pfam" id="PF00108"/>
    </source>
</evidence>
<dbReference type="InterPro" id="IPR055140">
    <property type="entry name" value="Thiolase_C_2"/>
</dbReference>
<organism evidence="3 4">
    <name type="scientific">Sinobacterium norvegicum</name>
    <dbReference type="NCBI Taxonomy" id="1641715"/>
    <lineage>
        <taxon>Bacteria</taxon>
        <taxon>Pseudomonadati</taxon>
        <taxon>Pseudomonadota</taxon>
        <taxon>Gammaproteobacteria</taxon>
        <taxon>Cellvibrionales</taxon>
        <taxon>Spongiibacteraceae</taxon>
        <taxon>Sinobacterium</taxon>
    </lineage>
</organism>
<dbReference type="Pfam" id="PF00108">
    <property type="entry name" value="Thiolase_N"/>
    <property type="match status" value="1"/>
</dbReference>
<accession>A0ABM9ACM3</accession>
<feature type="domain" description="Thiolase N-terminal" evidence="1">
    <location>
        <begin position="16"/>
        <end position="225"/>
    </location>
</feature>
<dbReference type="InterPro" id="IPR002155">
    <property type="entry name" value="Thiolase"/>
</dbReference>
<dbReference type="PANTHER" id="PTHR42870:SF1">
    <property type="entry name" value="NON-SPECIFIC LIPID-TRANSFER PROTEIN-LIKE 2"/>
    <property type="match status" value="1"/>
</dbReference>
<dbReference type="PIRSF" id="PIRSF000429">
    <property type="entry name" value="Ac-CoA_Ac_transf"/>
    <property type="match status" value="1"/>
</dbReference>
<dbReference type="Gene3D" id="3.40.47.10">
    <property type="match status" value="1"/>
</dbReference>
<protein>
    <recommendedName>
        <fullName evidence="5">Lipid-transfer protein</fullName>
    </recommendedName>
</protein>
<dbReference type="Proteomes" id="UP000838100">
    <property type="component" value="Unassembled WGS sequence"/>
</dbReference>
<dbReference type="InterPro" id="IPR020616">
    <property type="entry name" value="Thiolase_N"/>
</dbReference>
<evidence type="ECO:0000313" key="3">
    <source>
        <dbReference type="EMBL" id="CAH0990938.1"/>
    </source>
</evidence>
<dbReference type="SUPFAM" id="SSF53901">
    <property type="entry name" value="Thiolase-like"/>
    <property type="match status" value="2"/>
</dbReference>
<gene>
    <name evidence="3" type="ORF">SIN8267_01039</name>
</gene>
<feature type="domain" description="Thiolase C-terminal" evidence="2">
    <location>
        <begin position="255"/>
        <end position="377"/>
    </location>
</feature>
<dbReference type="EMBL" id="CAKLPX010000001">
    <property type="protein sequence ID" value="CAH0990938.1"/>
    <property type="molecule type" value="Genomic_DNA"/>
</dbReference>
<dbReference type="RefSeq" id="WP_237443603.1">
    <property type="nucleotide sequence ID" value="NZ_CAKLPX010000001.1"/>
</dbReference>
<dbReference type="CDD" id="cd00829">
    <property type="entry name" value="SCP-x_thiolase"/>
    <property type="match status" value="1"/>
</dbReference>
<evidence type="ECO:0000313" key="4">
    <source>
        <dbReference type="Proteomes" id="UP000838100"/>
    </source>
</evidence>
<evidence type="ECO:0008006" key="5">
    <source>
        <dbReference type="Google" id="ProtNLM"/>
    </source>
</evidence>
<evidence type="ECO:0000259" key="2">
    <source>
        <dbReference type="Pfam" id="PF22691"/>
    </source>
</evidence>
<dbReference type="Pfam" id="PF22691">
    <property type="entry name" value="Thiolase_C_1"/>
    <property type="match status" value="1"/>
</dbReference>
<dbReference type="PANTHER" id="PTHR42870">
    <property type="entry name" value="ACETYL-COA C-ACETYLTRANSFERASE"/>
    <property type="match status" value="1"/>
</dbReference>
<keyword evidence="4" id="KW-1185">Reference proteome</keyword>